<organism evidence="2 3">
    <name type="scientific">Linum tenue</name>
    <dbReference type="NCBI Taxonomy" id="586396"/>
    <lineage>
        <taxon>Eukaryota</taxon>
        <taxon>Viridiplantae</taxon>
        <taxon>Streptophyta</taxon>
        <taxon>Embryophyta</taxon>
        <taxon>Tracheophyta</taxon>
        <taxon>Spermatophyta</taxon>
        <taxon>Magnoliopsida</taxon>
        <taxon>eudicotyledons</taxon>
        <taxon>Gunneridae</taxon>
        <taxon>Pentapetalae</taxon>
        <taxon>rosids</taxon>
        <taxon>fabids</taxon>
        <taxon>Malpighiales</taxon>
        <taxon>Linaceae</taxon>
        <taxon>Linum</taxon>
    </lineage>
</organism>
<proteinExistence type="predicted"/>
<comment type="caution">
    <text evidence="2">The sequence shown here is derived from an EMBL/GenBank/DDBJ whole genome shotgun (WGS) entry which is preliminary data.</text>
</comment>
<gene>
    <name evidence="2" type="ORF">LITE_LOCUS50748</name>
</gene>
<sequence>MAGLRLLVVPENGSVPPPVAGILDRRDPLELGDGG</sequence>
<evidence type="ECO:0000256" key="1">
    <source>
        <dbReference type="SAM" id="MobiDB-lite"/>
    </source>
</evidence>
<protein>
    <submittedName>
        <fullName evidence="2">Uncharacterized protein</fullName>
    </submittedName>
</protein>
<keyword evidence="3" id="KW-1185">Reference proteome</keyword>
<dbReference type="EMBL" id="CAMGYJ010000011">
    <property type="protein sequence ID" value="CAI0626185.1"/>
    <property type="molecule type" value="Genomic_DNA"/>
</dbReference>
<feature type="region of interest" description="Disordered" evidence="1">
    <location>
        <begin position="16"/>
        <end position="35"/>
    </location>
</feature>
<reference evidence="2" key="1">
    <citation type="submission" date="2022-08" db="EMBL/GenBank/DDBJ databases">
        <authorList>
            <person name="Gutierrez-Valencia J."/>
        </authorList>
    </citation>
    <scope>NUCLEOTIDE SEQUENCE</scope>
</reference>
<evidence type="ECO:0000313" key="2">
    <source>
        <dbReference type="EMBL" id="CAI0626185.1"/>
    </source>
</evidence>
<name>A0AAV0S0X9_9ROSI</name>
<dbReference type="AlphaFoldDB" id="A0AAV0S0X9"/>
<evidence type="ECO:0000313" key="3">
    <source>
        <dbReference type="Proteomes" id="UP001154282"/>
    </source>
</evidence>
<dbReference type="Proteomes" id="UP001154282">
    <property type="component" value="Unassembled WGS sequence"/>
</dbReference>
<accession>A0AAV0S0X9</accession>